<comment type="caution">
    <text evidence="1">The sequence shown here is derived from an EMBL/GenBank/DDBJ whole genome shotgun (WGS) entry which is preliminary data.</text>
</comment>
<evidence type="ECO:0000313" key="2">
    <source>
        <dbReference type="Proteomes" id="UP001497535"/>
    </source>
</evidence>
<dbReference type="Proteomes" id="UP001497535">
    <property type="component" value="Unassembled WGS sequence"/>
</dbReference>
<dbReference type="EMBL" id="CAVMJV010000041">
    <property type="protein sequence ID" value="CAK5080369.1"/>
    <property type="molecule type" value="Genomic_DNA"/>
</dbReference>
<sequence length="94" mass="11319">MSIDYLIIKLAEQKIRRNKDGRPRKRSQHTKGNKLWEFIRDALKDPRTCPSIVRWEDPSEGVFRIVESERLAFLWGQKKNNQKMTYEKLSRAMR</sequence>
<reference evidence="1" key="1">
    <citation type="submission" date="2023-11" db="EMBL/GenBank/DDBJ databases">
        <authorList>
            <person name="Poullet M."/>
        </authorList>
    </citation>
    <scope>NUCLEOTIDE SEQUENCE</scope>
    <source>
        <strain evidence="1">E1834</strain>
    </source>
</reference>
<organism evidence="1 2">
    <name type="scientific">Meloidogyne enterolobii</name>
    <name type="common">Root-knot nematode worm</name>
    <name type="synonym">Meloidogyne mayaguensis</name>
    <dbReference type="NCBI Taxonomy" id="390850"/>
    <lineage>
        <taxon>Eukaryota</taxon>
        <taxon>Metazoa</taxon>
        <taxon>Ecdysozoa</taxon>
        <taxon>Nematoda</taxon>
        <taxon>Chromadorea</taxon>
        <taxon>Rhabditida</taxon>
        <taxon>Tylenchina</taxon>
        <taxon>Tylenchomorpha</taxon>
        <taxon>Tylenchoidea</taxon>
        <taxon>Meloidogynidae</taxon>
        <taxon>Meloidogyninae</taxon>
        <taxon>Meloidogyne</taxon>
    </lineage>
</organism>
<gene>
    <name evidence="1" type="ORF">MENTE1834_LOCUS27535</name>
</gene>
<name>A0ACB0ZP67_MELEN</name>
<evidence type="ECO:0000313" key="1">
    <source>
        <dbReference type="EMBL" id="CAK5080369.1"/>
    </source>
</evidence>
<proteinExistence type="predicted"/>
<protein>
    <submittedName>
        <fullName evidence="1">Uncharacterized protein</fullName>
    </submittedName>
</protein>
<keyword evidence="2" id="KW-1185">Reference proteome</keyword>
<accession>A0ACB0ZP67</accession>